<evidence type="ECO:0000256" key="4">
    <source>
        <dbReference type="ARBA" id="ARBA00022801"/>
    </source>
</evidence>
<dbReference type="SUPFAM" id="SSF64182">
    <property type="entry name" value="DHH phosphoesterases"/>
    <property type="match status" value="1"/>
</dbReference>
<keyword evidence="5 10" id="KW-0269">Exonuclease</keyword>
<accession>A0A328KP93</accession>
<gene>
    <name evidence="10" type="ORF">B8A44_05165</name>
</gene>
<dbReference type="Pfam" id="PF01368">
    <property type="entry name" value="DHH"/>
    <property type="match status" value="1"/>
</dbReference>
<dbReference type="GO" id="GO:0008409">
    <property type="term" value="F:5'-3' exonuclease activity"/>
    <property type="evidence" value="ECO:0007669"/>
    <property type="project" value="InterPro"/>
</dbReference>
<dbReference type="Gene3D" id="3.10.310.30">
    <property type="match status" value="1"/>
</dbReference>
<feature type="domain" description="DHHA1" evidence="7">
    <location>
        <begin position="346"/>
        <end position="435"/>
    </location>
</feature>
<dbReference type="Proteomes" id="UP000249099">
    <property type="component" value="Unassembled WGS sequence"/>
</dbReference>
<dbReference type="EMBL" id="NAQV01000015">
    <property type="protein sequence ID" value="RAN63514.1"/>
    <property type="molecule type" value="Genomic_DNA"/>
</dbReference>
<dbReference type="NCBIfam" id="TIGR00644">
    <property type="entry name" value="recJ"/>
    <property type="match status" value="1"/>
</dbReference>
<dbReference type="GO" id="GO:0003676">
    <property type="term" value="F:nucleic acid binding"/>
    <property type="evidence" value="ECO:0007669"/>
    <property type="project" value="InterPro"/>
</dbReference>
<dbReference type="GO" id="GO:0006310">
    <property type="term" value="P:DNA recombination"/>
    <property type="evidence" value="ECO:0007669"/>
    <property type="project" value="InterPro"/>
</dbReference>
<dbReference type="InterPro" id="IPR004610">
    <property type="entry name" value="RecJ"/>
</dbReference>
<feature type="domain" description="RecJ OB" evidence="9">
    <location>
        <begin position="451"/>
        <end position="558"/>
    </location>
</feature>
<evidence type="ECO:0000259" key="9">
    <source>
        <dbReference type="Pfam" id="PF17768"/>
    </source>
</evidence>
<comment type="similarity">
    <text evidence="1">Belongs to the RecJ family.</text>
</comment>
<evidence type="ECO:0000313" key="11">
    <source>
        <dbReference type="Proteomes" id="UP000249099"/>
    </source>
</evidence>
<dbReference type="InterPro" id="IPR018779">
    <property type="entry name" value="RecJ_C"/>
</dbReference>
<evidence type="ECO:0000256" key="5">
    <source>
        <dbReference type="ARBA" id="ARBA00022839"/>
    </source>
</evidence>
<organism evidence="10 11">
    <name type="scientific">Dolosigranulum pigrum</name>
    <dbReference type="NCBI Taxonomy" id="29394"/>
    <lineage>
        <taxon>Bacteria</taxon>
        <taxon>Bacillati</taxon>
        <taxon>Bacillota</taxon>
        <taxon>Bacilli</taxon>
        <taxon>Lactobacillales</taxon>
        <taxon>Carnobacteriaceae</taxon>
        <taxon>Dolosigranulum</taxon>
    </lineage>
</organism>
<dbReference type="InterPro" id="IPR051673">
    <property type="entry name" value="SSDNA_exonuclease_RecJ"/>
</dbReference>
<feature type="domain" description="Single-stranded-DNA-specific exonuclease RecJ C-terminal" evidence="8">
    <location>
        <begin position="566"/>
        <end position="760"/>
    </location>
</feature>
<comment type="caution">
    <text evidence="10">The sequence shown here is derived from an EMBL/GenBank/DDBJ whole genome shotgun (WGS) entry which is preliminary data.</text>
</comment>
<dbReference type="AlphaFoldDB" id="A0A328KP93"/>
<proteinExistence type="inferred from homology"/>
<evidence type="ECO:0000259" key="7">
    <source>
        <dbReference type="Pfam" id="PF02272"/>
    </source>
</evidence>
<dbReference type="Gene3D" id="3.90.1640.30">
    <property type="match status" value="1"/>
</dbReference>
<evidence type="ECO:0000313" key="10">
    <source>
        <dbReference type="EMBL" id="RAN63514.1"/>
    </source>
</evidence>
<dbReference type="RefSeq" id="WP_112790100.1">
    <property type="nucleotide sequence ID" value="NZ_CP040409.1"/>
</dbReference>
<dbReference type="Pfam" id="PF17768">
    <property type="entry name" value="RecJ_OB"/>
    <property type="match status" value="1"/>
</dbReference>
<dbReference type="InterPro" id="IPR041122">
    <property type="entry name" value="RecJ_OB"/>
</dbReference>
<dbReference type="GO" id="GO:0006281">
    <property type="term" value="P:DNA repair"/>
    <property type="evidence" value="ECO:0007669"/>
    <property type="project" value="InterPro"/>
</dbReference>
<sequence length="772" mass="87257">MIKQMEWDVQSLPDNTTVQALADETRYSPYFLSICYQKGLRTIEEIESFIQPDETWLHDPFLLHDMQRTVERLEEAIAEGQLITIYGDYDADGVTSTAIMYETLLSVGAHVNYYIPNRFTDGYGPNKEVFTRLIEEGTELILTVDNGVSGQEAIMSAQAQGVDVIVSDHHDLPDDLPTAYAIVHPRHPAGHYPFGDLSGAGVALKIAHALLGDFPVEVFDLAAIGTVADMVSLLGENRAIVKFGLQQLNQTSRAGIRQLCEQLELKLQDIDETAIGFKIAPILNAVGRLQDATPAVELLVSIDDDQINQLVPQLLEWNEERKAIVDQIVAEALEQVGESPPDIIMLWDEKWHEGVLGIVASRLVREFGKPAIVMKKKPEQGVVKGSARSIEAFHLFNICNQKRDLFTSFGGHHMAAGMTIPLENVETLREYLTQEATRIKKETAFKPTITIDNQLDLATVSVEAIEEVNLLRPFGMNNKKPIHLIEAVHPSEVRRIGADKSHLKLTVSDKANQSLDAIGFGLGSAAEYLTPKSQMSLVGELDINEWNGHRKAQFMISDIEVLTPLVIDKRVTDLSKSLFKHPNTTYVFFHPKIYQASIAHIHPQSEAILVTKQVTDKILSTTKVALVDCPNSIEHFRQIWPIIKDNELILYLYSHEDVYMTGLPNREQETTLYKYLFKHKQLPIKNLPKKIAHYLGIKENMIKYLLEMFLEAKFVKIKEDMLILEEQPTEVNLHETTTYQRLNSLMKAEELFVYSSINELITQFMLWNKEIQ</sequence>
<keyword evidence="3" id="KW-0540">Nuclease</keyword>
<evidence type="ECO:0000259" key="8">
    <source>
        <dbReference type="Pfam" id="PF10141"/>
    </source>
</evidence>
<evidence type="ECO:0000256" key="2">
    <source>
        <dbReference type="ARBA" id="ARBA00019841"/>
    </source>
</evidence>
<dbReference type="Pfam" id="PF10141">
    <property type="entry name" value="ssDNA-exonuc_C"/>
    <property type="match status" value="1"/>
</dbReference>
<dbReference type="Pfam" id="PF02272">
    <property type="entry name" value="DHHA1"/>
    <property type="match status" value="1"/>
</dbReference>
<dbReference type="InterPro" id="IPR038763">
    <property type="entry name" value="DHH_sf"/>
</dbReference>
<dbReference type="InterPro" id="IPR001667">
    <property type="entry name" value="DDH_dom"/>
</dbReference>
<protein>
    <recommendedName>
        <fullName evidence="2">Single-stranded-DNA-specific exonuclease RecJ</fullName>
    </recommendedName>
</protein>
<dbReference type="PANTHER" id="PTHR30255">
    <property type="entry name" value="SINGLE-STRANDED-DNA-SPECIFIC EXONUCLEASE RECJ"/>
    <property type="match status" value="1"/>
</dbReference>
<reference evidence="10 11" key="1">
    <citation type="submission" date="2017-03" db="EMBL/GenBank/DDBJ databases">
        <title>wgs assembly of Dolosigranulum pigrum KPL CDC strains.</title>
        <authorList>
            <person name="Brugger S.D."/>
            <person name="Pettigrew M."/>
            <person name="Kong Y."/>
            <person name="Lemon K.P."/>
        </authorList>
    </citation>
    <scope>NUCLEOTIDE SEQUENCE [LARGE SCALE GENOMIC DNA]</scope>
    <source>
        <strain evidence="10 11">KPL1931_CDC4294-98</strain>
    </source>
</reference>
<evidence type="ECO:0000256" key="1">
    <source>
        <dbReference type="ARBA" id="ARBA00005915"/>
    </source>
</evidence>
<evidence type="ECO:0000259" key="6">
    <source>
        <dbReference type="Pfam" id="PF01368"/>
    </source>
</evidence>
<evidence type="ECO:0000256" key="3">
    <source>
        <dbReference type="ARBA" id="ARBA00022722"/>
    </source>
</evidence>
<keyword evidence="4" id="KW-0378">Hydrolase</keyword>
<feature type="domain" description="DDH" evidence="6">
    <location>
        <begin position="83"/>
        <end position="226"/>
    </location>
</feature>
<dbReference type="InterPro" id="IPR003156">
    <property type="entry name" value="DHHA1_dom"/>
</dbReference>
<name>A0A328KP93_9LACT</name>
<dbReference type="PANTHER" id="PTHR30255:SF2">
    <property type="entry name" value="SINGLE-STRANDED-DNA-SPECIFIC EXONUCLEASE RECJ"/>
    <property type="match status" value="1"/>
</dbReference>